<sequence>MIVAYSIADGIMFGIVSYVLLKLLTKKTGEISKMTWVVFALFVLKIVFGAL</sequence>
<reference evidence="2" key="1">
    <citation type="submission" date="2019-08" db="EMBL/GenBank/DDBJ databases">
        <authorList>
            <person name="Kucharzyk K."/>
            <person name="Murdoch R.W."/>
            <person name="Higgins S."/>
            <person name="Loffler F."/>
        </authorList>
    </citation>
    <scope>NUCLEOTIDE SEQUENCE</scope>
</reference>
<name>A0A644XXG0_9ZZZZ</name>
<comment type="caution">
    <text evidence="2">The sequence shown here is derived from an EMBL/GenBank/DDBJ whole genome shotgun (WGS) entry which is preliminary data.</text>
</comment>
<accession>A0A644XXG0</accession>
<keyword evidence="1" id="KW-1133">Transmembrane helix</keyword>
<gene>
    <name evidence="2" type="ORF">SDC9_66908</name>
</gene>
<protein>
    <submittedName>
        <fullName evidence="2">Uncharacterized protein</fullName>
    </submittedName>
</protein>
<keyword evidence="1" id="KW-0472">Membrane</keyword>
<evidence type="ECO:0000256" key="1">
    <source>
        <dbReference type="SAM" id="Phobius"/>
    </source>
</evidence>
<organism evidence="2">
    <name type="scientific">bioreactor metagenome</name>
    <dbReference type="NCBI Taxonomy" id="1076179"/>
    <lineage>
        <taxon>unclassified sequences</taxon>
        <taxon>metagenomes</taxon>
        <taxon>ecological metagenomes</taxon>
    </lineage>
</organism>
<feature type="transmembrane region" description="Helical" evidence="1">
    <location>
        <begin position="31"/>
        <end position="50"/>
    </location>
</feature>
<dbReference type="EMBL" id="VSSQ01003391">
    <property type="protein sequence ID" value="MPM20478.1"/>
    <property type="molecule type" value="Genomic_DNA"/>
</dbReference>
<proteinExistence type="predicted"/>
<dbReference type="AlphaFoldDB" id="A0A644XXG0"/>
<feature type="transmembrane region" description="Helical" evidence="1">
    <location>
        <begin position="6"/>
        <end position="24"/>
    </location>
</feature>
<evidence type="ECO:0000313" key="2">
    <source>
        <dbReference type="EMBL" id="MPM20478.1"/>
    </source>
</evidence>
<keyword evidence="1" id="KW-0812">Transmembrane</keyword>